<evidence type="ECO:0000313" key="2">
    <source>
        <dbReference type="Proteomes" id="UP000676079"/>
    </source>
</evidence>
<proteinExistence type="predicted"/>
<gene>
    <name evidence="1" type="ORF">KGD84_17910</name>
</gene>
<dbReference type="RefSeq" id="WP_220561591.1">
    <property type="nucleotide sequence ID" value="NZ_CP074133.1"/>
</dbReference>
<dbReference type="EMBL" id="CP074133">
    <property type="protein sequence ID" value="QUX20396.1"/>
    <property type="molecule type" value="Genomic_DNA"/>
</dbReference>
<protein>
    <submittedName>
        <fullName evidence="1">Uncharacterized protein</fullName>
    </submittedName>
</protein>
<keyword evidence="2" id="KW-1185">Reference proteome</keyword>
<organism evidence="1 2">
    <name type="scientific">Nocardiopsis changdeensis</name>
    <dbReference type="NCBI Taxonomy" id="2831969"/>
    <lineage>
        <taxon>Bacteria</taxon>
        <taxon>Bacillati</taxon>
        <taxon>Actinomycetota</taxon>
        <taxon>Actinomycetes</taxon>
        <taxon>Streptosporangiales</taxon>
        <taxon>Nocardiopsidaceae</taxon>
        <taxon>Nocardiopsis</taxon>
    </lineage>
</organism>
<reference evidence="1 2" key="1">
    <citation type="submission" date="2021-05" db="EMBL/GenBank/DDBJ databases">
        <title>Direct Submission.</title>
        <authorList>
            <person name="Li K."/>
            <person name="Gao J."/>
        </authorList>
    </citation>
    <scope>NUCLEOTIDE SEQUENCE [LARGE SCALE GENOMIC DNA]</scope>
    <source>
        <strain evidence="1 2">Mg02</strain>
    </source>
</reference>
<accession>A0ABX8BE13</accession>
<sequence length="172" mass="19319">MTHALAHEGRVFLNFRHYRFSAPHSHAFRWVDVKHLRFSGAPGDRELLAALIGHEQFRDTYAGYGAHPEETRHGSYWLAAITPEAYEPVETAESAAVLRTWAGQYGAVPADLEADLRREVFDVLDAAARVFHLNGVGEEDFHDWGGVHGEFHEFVSIDRARGRITLLVAADD</sequence>
<evidence type="ECO:0000313" key="1">
    <source>
        <dbReference type="EMBL" id="QUX20396.1"/>
    </source>
</evidence>
<dbReference type="Proteomes" id="UP000676079">
    <property type="component" value="Chromosome"/>
</dbReference>
<name>A0ABX8BE13_9ACTN</name>